<dbReference type="PANTHER" id="PTHR11014:SF63">
    <property type="entry name" value="METALLOPEPTIDASE, PUTATIVE (AFU_ORTHOLOGUE AFUA_6G09600)-RELATED"/>
    <property type="match status" value="1"/>
</dbReference>
<dbReference type="InterPro" id="IPR002933">
    <property type="entry name" value="Peptidase_M20"/>
</dbReference>
<proteinExistence type="predicted"/>
<dbReference type="InterPro" id="IPR017439">
    <property type="entry name" value="Amidohydrolase"/>
</dbReference>
<dbReference type="AlphaFoldDB" id="A0A9X9ADI8"/>
<dbReference type="Pfam" id="PF01546">
    <property type="entry name" value="Peptidase_M20"/>
    <property type="match status" value="1"/>
</dbReference>
<comment type="caution">
    <text evidence="1">The sequence shown here is derived from an EMBL/GenBank/DDBJ whole genome shotgun (WGS) entry which is preliminary data.</text>
</comment>
<evidence type="ECO:0000313" key="1">
    <source>
        <dbReference type="EMBL" id="TKJ08473.1"/>
    </source>
</evidence>
<feature type="non-terminal residue" evidence="1">
    <location>
        <position position="1"/>
    </location>
</feature>
<protein>
    <submittedName>
        <fullName evidence="1">Amidohydrolase</fullName>
    </submittedName>
</protein>
<dbReference type="Gene3D" id="3.40.630.10">
    <property type="entry name" value="Zn peptidases"/>
    <property type="match status" value="1"/>
</dbReference>
<dbReference type="InterPro" id="IPR036264">
    <property type="entry name" value="Bact_exopeptidase_dim_dom"/>
</dbReference>
<gene>
    <name evidence="1" type="ORF">FC695_00870</name>
</gene>
<dbReference type="Proteomes" id="UP000308444">
    <property type="component" value="Unassembled WGS sequence"/>
</dbReference>
<evidence type="ECO:0000313" key="2">
    <source>
        <dbReference type="Proteomes" id="UP000308444"/>
    </source>
</evidence>
<dbReference type="EMBL" id="SZOH01000041">
    <property type="protein sequence ID" value="TKJ08473.1"/>
    <property type="molecule type" value="Genomic_DNA"/>
</dbReference>
<dbReference type="PANTHER" id="PTHR11014">
    <property type="entry name" value="PEPTIDASE M20 FAMILY MEMBER"/>
    <property type="match status" value="1"/>
</dbReference>
<dbReference type="GO" id="GO:0016787">
    <property type="term" value="F:hydrolase activity"/>
    <property type="evidence" value="ECO:0007669"/>
    <property type="project" value="InterPro"/>
</dbReference>
<organism evidence="1 2">
    <name type="scientific">Bacillus cereus</name>
    <dbReference type="NCBI Taxonomy" id="1396"/>
    <lineage>
        <taxon>Bacteria</taxon>
        <taxon>Bacillati</taxon>
        <taxon>Bacillota</taxon>
        <taxon>Bacilli</taxon>
        <taxon>Bacillales</taxon>
        <taxon>Bacillaceae</taxon>
        <taxon>Bacillus</taxon>
        <taxon>Bacillus cereus group</taxon>
    </lineage>
</organism>
<name>A0A9X9ADI8_BACCE</name>
<sequence>LMGTVRSFNQALRVEAEGKIEKIVKGITEAHGGSYTYTYRYGYDPVINDEYITKIVEESALHLFGNERVVKLEPSMGGEDFSAYLRKAPGCFIKLGTGNENIYTCYPHHHPKFDVDESALICGVELFLETTIRLLKS</sequence>
<dbReference type="SUPFAM" id="SSF53187">
    <property type="entry name" value="Zn-dependent exopeptidases"/>
    <property type="match status" value="1"/>
</dbReference>
<reference evidence="1 2" key="1">
    <citation type="journal article" date="2019" name="Environ. Microbiol.">
        <title>An active ?-lactamase is a part of an orchestrated cell wall stress resistance network of Bacillus subtilis and related rhizosphere species.</title>
        <authorList>
            <person name="Bucher T."/>
            <person name="Keren-Paz A."/>
            <person name="Hausser J."/>
            <person name="Olender T."/>
            <person name="Cytryn E."/>
            <person name="Kolodkin-Gal I."/>
        </authorList>
    </citation>
    <scope>NUCLEOTIDE SEQUENCE [LARGE SCALE GENOMIC DNA]</scope>
    <source>
        <strain evidence="1 2">I32</strain>
    </source>
</reference>
<accession>A0A9X9ADI8</accession>
<dbReference type="SUPFAM" id="SSF55031">
    <property type="entry name" value="Bacterial exopeptidase dimerisation domain"/>
    <property type="match status" value="1"/>
</dbReference>